<dbReference type="PANTHER" id="PTHR45024">
    <property type="entry name" value="DEHYDROGENASES, SHORT CHAIN"/>
    <property type="match status" value="1"/>
</dbReference>
<gene>
    <name evidence="1" type="ORF">S01H1_56093</name>
</gene>
<comment type="caution">
    <text evidence="1">The sequence shown here is derived from an EMBL/GenBank/DDBJ whole genome shotgun (WGS) entry which is preliminary data.</text>
</comment>
<dbReference type="InterPro" id="IPR051687">
    <property type="entry name" value="Peroxisomal_Beta-Oxidation"/>
</dbReference>
<dbReference type="AlphaFoldDB" id="X0VTR5"/>
<name>X0VTR5_9ZZZZ</name>
<evidence type="ECO:0000313" key="1">
    <source>
        <dbReference type="EMBL" id="GAG15848.1"/>
    </source>
</evidence>
<dbReference type="Pfam" id="PF00106">
    <property type="entry name" value="adh_short"/>
    <property type="match status" value="1"/>
</dbReference>
<proteinExistence type="predicted"/>
<evidence type="ECO:0008006" key="2">
    <source>
        <dbReference type="Google" id="ProtNLM"/>
    </source>
</evidence>
<dbReference type="InterPro" id="IPR002347">
    <property type="entry name" value="SDR_fam"/>
</dbReference>
<accession>X0VTR5</accession>
<organism evidence="1">
    <name type="scientific">marine sediment metagenome</name>
    <dbReference type="NCBI Taxonomy" id="412755"/>
    <lineage>
        <taxon>unclassified sequences</taxon>
        <taxon>metagenomes</taxon>
        <taxon>ecological metagenomes</taxon>
    </lineage>
</organism>
<dbReference type="EMBL" id="BARS01036498">
    <property type="protein sequence ID" value="GAG15848.1"/>
    <property type="molecule type" value="Genomic_DNA"/>
</dbReference>
<dbReference type="SUPFAM" id="SSF51735">
    <property type="entry name" value="NAD(P)-binding Rossmann-fold domains"/>
    <property type="match status" value="1"/>
</dbReference>
<reference evidence="1" key="1">
    <citation type="journal article" date="2014" name="Front. Microbiol.">
        <title>High frequency of phylogenetically diverse reductive dehalogenase-homologous genes in deep subseafloor sedimentary metagenomes.</title>
        <authorList>
            <person name="Kawai M."/>
            <person name="Futagami T."/>
            <person name="Toyoda A."/>
            <person name="Takaki Y."/>
            <person name="Nishi S."/>
            <person name="Hori S."/>
            <person name="Arai W."/>
            <person name="Tsubouchi T."/>
            <person name="Morono Y."/>
            <person name="Uchiyama I."/>
            <person name="Ito T."/>
            <person name="Fujiyama A."/>
            <person name="Inagaki F."/>
            <person name="Takami H."/>
        </authorList>
    </citation>
    <scope>NUCLEOTIDE SEQUENCE</scope>
    <source>
        <strain evidence="1">Expedition CK06-06</strain>
    </source>
</reference>
<dbReference type="Gene3D" id="3.40.50.720">
    <property type="entry name" value="NAD(P)-binding Rossmann-like Domain"/>
    <property type="match status" value="1"/>
</dbReference>
<sequence length="92" mass="9172">MGKALQGKIAIVTGSGRGIGRGIAMLLAEEGARVVVNDPGVNVDGSGHDSGPADEVVAVIRDKGGEAVARRPQALVNAGGYQIPTPPRSASS</sequence>
<dbReference type="InterPro" id="IPR036291">
    <property type="entry name" value="NAD(P)-bd_dom_sf"/>
</dbReference>
<protein>
    <recommendedName>
        <fullName evidence="2">Short-chain dehydrogenase/reductase SDR</fullName>
    </recommendedName>
</protein>
<dbReference type="PANTHER" id="PTHR45024:SF3">
    <property type="entry name" value="BLL2957 PROTEIN"/>
    <property type="match status" value="1"/>
</dbReference>